<keyword evidence="2 5" id="KW-0808">Transferase</keyword>
<evidence type="ECO:0000259" key="7">
    <source>
        <dbReference type="Pfam" id="PF02803"/>
    </source>
</evidence>
<dbReference type="RefSeq" id="WP_141197476.1">
    <property type="nucleotide sequence ID" value="NZ_CP041186.1"/>
</dbReference>
<dbReference type="AlphaFoldDB" id="A0A4Y6PRP5"/>
<feature type="active site" description="Proton acceptor" evidence="4">
    <location>
        <position position="340"/>
    </location>
</feature>
<dbReference type="GO" id="GO:0003988">
    <property type="term" value="F:acetyl-CoA C-acyltransferase activity"/>
    <property type="evidence" value="ECO:0007669"/>
    <property type="project" value="UniProtKB-ARBA"/>
</dbReference>
<dbReference type="EMBL" id="CP041186">
    <property type="protein sequence ID" value="QDG50986.1"/>
    <property type="molecule type" value="Genomic_DNA"/>
</dbReference>
<feature type="active site" description="Proton acceptor" evidence="4">
    <location>
        <position position="370"/>
    </location>
</feature>
<accession>A0A5B8Y4L6</accession>
<dbReference type="PROSITE" id="PS00737">
    <property type="entry name" value="THIOLASE_2"/>
    <property type="match status" value="1"/>
</dbReference>
<dbReference type="OrthoDB" id="4565318at2"/>
<dbReference type="Pfam" id="PF00108">
    <property type="entry name" value="Thiolase_N"/>
    <property type="match status" value="1"/>
</dbReference>
<feature type="domain" description="Thiolase C-terminal" evidence="7">
    <location>
        <begin position="258"/>
        <end position="383"/>
    </location>
</feature>
<evidence type="ECO:0000313" key="9">
    <source>
        <dbReference type="Proteomes" id="UP000315995"/>
    </source>
</evidence>
<evidence type="ECO:0000259" key="6">
    <source>
        <dbReference type="Pfam" id="PF00108"/>
    </source>
</evidence>
<dbReference type="InterPro" id="IPR002155">
    <property type="entry name" value="Thiolase"/>
</dbReference>
<dbReference type="Pfam" id="PF02803">
    <property type="entry name" value="Thiolase_C"/>
    <property type="match status" value="1"/>
</dbReference>
<comment type="similarity">
    <text evidence="1 5">Belongs to the thiolase-like superfamily. Thiolase family.</text>
</comment>
<evidence type="ECO:0000256" key="3">
    <source>
        <dbReference type="ARBA" id="ARBA00023315"/>
    </source>
</evidence>
<dbReference type="SUPFAM" id="SSF53901">
    <property type="entry name" value="Thiolase-like"/>
    <property type="match status" value="2"/>
</dbReference>
<evidence type="ECO:0000256" key="5">
    <source>
        <dbReference type="RuleBase" id="RU003557"/>
    </source>
</evidence>
<keyword evidence="3 5" id="KW-0012">Acyltransferase</keyword>
<feature type="domain" description="Thiolase N-terminal" evidence="6">
    <location>
        <begin position="5"/>
        <end position="248"/>
    </location>
</feature>
<sequence length="385" mass="40710">MTDAYILGAKRTAIGKRGGALSATRPDDMAGALLKGLADELDLDGAHVEDVIMGCVTQVDEQGINIGRVASLIAGFPVTACGTTVNRMCGSSLQAVNFAAQGVMSGMHDLTIGAGVESMSRVPMGSDMGALSELLTDKYDIIQQGVSAELIAEKWGLSKEDLHKLALESHRRAIHAIDEGRFEREVLPLDLTTPDGEQVCFDTDEGPRRGTTLEKMAGLKTPFKDDGVVTAAAASQISDGAAAVVIGTKEKAEELGLSPRARFKAMAVAGVDPTIMLTGPIPATKKVLEKAELTLDDIGVFEVNEAFAPVVLAWAHEMSDEPQELLERTNVNGGAMALGHPLGCSGARLLVTLLHEMERQDVRYGLATLCIGFGQAVATIIEREM</sequence>
<dbReference type="NCBIfam" id="TIGR01930">
    <property type="entry name" value="AcCoA-C-Actrans"/>
    <property type="match status" value="1"/>
</dbReference>
<dbReference type="InterPro" id="IPR016039">
    <property type="entry name" value="Thiolase-like"/>
</dbReference>
<dbReference type="InterPro" id="IPR020613">
    <property type="entry name" value="Thiolase_CS"/>
</dbReference>
<dbReference type="PIRSF" id="PIRSF000429">
    <property type="entry name" value="Ac-CoA_Ac_transf"/>
    <property type="match status" value="1"/>
</dbReference>
<feature type="active site" description="Acyl-thioester intermediate" evidence="4">
    <location>
        <position position="89"/>
    </location>
</feature>
<dbReference type="InterPro" id="IPR020616">
    <property type="entry name" value="Thiolase_N"/>
</dbReference>
<evidence type="ECO:0000256" key="4">
    <source>
        <dbReference type="PIRSR" id="PIRSR000429-1"/>
    </source>
</evidence>
<protein>
    <submittedName>
        <fullName evidence="8">Thiolase family protein</fullName>
    </submittedName>
</protein>
<proteinExistence type="inferred from homology"/>
<dbReference type="Proteomes" id="UP000315995">
    <property type="component" value="Chromosome"/>
</dbReference>
<evidence type="ECO:0000256" key="1">
    <source>
        <dbReference type="ARBA" id="ARBA00010982"/>
    </source>
</evidence>
<gene>
    <name evidence="8" type="ORF">FIV42_09630</name>
</gene>
<dbReference type="FunFam" id="3.40.47.10:FF:000010">
    <property type="entry name" value="Acetyl-CoA acetyltransferase (Thiolase)"/>
    <property type="match status" value="1"/>
</dbReference>
<dbReference type="PROSITE" id="PS00098">
    <property type="entry name" value="THIOLASE_1"/>
    <property type="match status" value="1"/>
</dbReference>
<dbReference type="InterPro" id="IPR020615">
    <property type="entry name" value="Thiolase_acyl_enz_int_AS"/>
</dbReference>
<dbReference type="CDD" id="cd00751">
    <property type="entry name" value="thiolase"/>
    <property type="match status" value="1"/>
</dbReference>
<dbReference type="PROSITE" id="PS00099">
    <property type="entry name" value="THIOLASE_3"/>
    <property type="match status" value="1"/>
</dbReference>
<evidence type="ECO:0000313" key="8">
    <source>
        <dbReference type="EMBL" id="QDG50986.1"/>
    </source>
</evidence>
<keyword evidence="9" id="KW-1185">Reference proteome</keyword>
<dbReference type="InterPro" id="IPR020617">
    <property type="entry name" value="Thiolase_C"/>
</dbReference>
<accession>A0A4Y6PRP5</accession>
<dbReference type="InterPro" id="IPR020610">
    <property type="entry name" value="Thiolase_AS"/>
</dbReference>
<dbReference type="Gene3D" id="3.40.47.10">
    <property type="match status" value="2"/>
</dbReference>
<reference evidence="8 9" key="1">
    <citation type="submission" date="2019-06" db="EMBL/GenBank/DDBJ databases">
        <title>Persicimonas caeni gen. nov., sp. nov., a predatory bacterium isolated from solar saltern.</title>
        <authorList>
            <person name="Wang S."/>
        </authorList>
    </citation>
    <scope>NUCLEOTIDE SEQUENCE [LARGE SCALE GENOMIC DNA]</scope>
    <source>
        <strain evidence="8 9">YN101</strain>
    </source>
</reference>
<dbReference type="PANTHER" id="PTHR43365">
    <property type="entry name" value="BLR7806 PROTEIN"/>
    <property type="match status" value="1"/>
</dbReference>
<evidence type="ECO:0000256" key="2">
    <source>
        <dbReference type="ARBA" id="ARBA00022679"/>
    </source>
</evidence>
<organism evidence="8 9">
    <name type="scientific">Persicimonas caeni</name>
    <dbReference type="NCBI Taxonomy" id="2292766"/>
    <lineage>
        <taxon>Bacteria</taxon>
        <taxon>Deltaproteobacteria</taxon>
        <taxon>Bradymonadales</taxon>
        <taxon>Bradymonadaceae</taxon>
        <taxon>Persicimonas</taxon>
    </lineage>
</organism>
<name>A0A4Y6PRP5_PERCE</name>
<dbReference type="PANTHER" id="PTHR43365:SF1">
    <property type="entry name" value="ACETYL-COA C-ACYLTRANSFERASE"/>
    <property type="match status" value="1"/>
</dbReference>